<proteinExistence type="predicted"/>
<dbReference type="PANTHER" id="PTHR37251:SF1">
    <property type="entry name" value="MITOCHONDRIAL IMPORT RECEPTOR SUBUNIT TOM5 HOMOLOG"/>
    <property type="match status" value="1"/>
</dbReference>
<dbReference type="Proteomes" id="UP000826271">
    <property type="component" value="Unassembled WGS sequence"/>
</dbReference>
<organism evidence="1 2">
    <name type="scientific">Buddleja alternifolia</name>
    <dbReference type="NCBI Taxonomy" id="168488"/>
    <lineage>
        <taxon>Eukaryota</taxon>
        <taxon>Viridiplantae</taxon>
        <taxon>Streptophyta</taxon>
        <taxon>Embryophyta</taxon>
        <taxon>Tracheophyta</taxon>
        <taxon>Spermatophyta</taxon>
        <taxon>Magnoliopsida</taxon>
        <taxon>eudicotyledons</taxon>
        <taxon>Gunneridae</taxon>
        <taxon>Pentapetalae</taxon>
        <taxon>asterids</taxon>
        <taxon>lamiids</taxon>
        <taxon>Lamiales</taxon>
        <taxon>Scrophulariaceae</taxon>
        <taxon>Buddlejeae</taxon>
        <taxon>Buddleja</taxon>
    </lineage>
</organism>
<evidence type="ECO:0000313" key="2">
    <source>
        <dbReference type="Proteomes" id="UP000826271"/>
    </source>
</evidence>
<sequence length="85" mass="9916">MADRMISVEKVKVFWHSQVHDTDKWDLNMKLLCAIGLFAGSIVLMRELCSEKDGEEGMWIGVFRLARNFGEEFILHKDTWRLKGT</sequence>
<dbReference type="AlphaFoldDB" id="A0AAV6XRX0"/>
<comment type="caution">
    <text evidence="1">The sequence shown here is derived from an EMBL/GenBank/DDBJ whole genome shotgun (WGS) entry which is preliminary data.</text>
</comment>
<protein>
    <submittedName>
        <fullName evidence="1">Uncharacterized protein</fullName>
    </submittedName>
</protein>
<dbReference type="PANTHER" id="PTHR37251">
    <property type="entry name" value="MITOCHONDRIAL IMPORT RECEPTOR SUBUNIT TOM5 HOMOLOG"/>
    <property type="match status" value="1"/>
</dbReference>
<evidence type="ECO:0000313" key="1">
    <source>
        <dbReference type="EMBL" id="KAG8384185.1"/>
    </source>
</evidence>
<dbReference type="EMBL" id="WHWC01000004">
    <property type="protein sequence ID" value="KAG8384185.1"/>
    <property type="molecule type" value="Genomic_DNA"/>
</dbReference>
<accession>A0AAV6XRX0</accession>
<name>A0AAV6XRX0_9LAMI</name>
<keyword evidence="2" id="KW-1185">Reference proteome</keyword>
<dbReference type="GO" id="GO:0005742">
    <property type="term" value="C:mitochondrial outer membrane translocase complex"/>
    <property type="evidence" value="ECO:0007669"/>
    <property type="project" value="InterPro"/>
</dbReference>
<gene>
    <name evidence="1" type="ORF">BUALT_Bualt04G0091800</name>
</gene>
<reference evidence="1" key="1">
    <citation type="submission" date="2019-10" db="EMBL/GenBank/DDBJ databases">
        <authorList>
            <person name="Zhang R."/>
            <person name="Pan Y."/>
            <person name="Wang J."/>
            <person name="Ma R."/>
            <person name="Yu S."/>
        </authorList>
    </citation>
    <scope>NUCLEOTIDE SEQUENCE</scope>
    <source>
        <strain evidence="1">LA-IB0</strain>
        <tissue evidence="1">Leaf</tissue>
    </source>
</reference>
<dbReference type="InterPro" id="IPR034553">
    <property type="entry name" value="TOM5_viridi"/>
</dbReference>